<proteinExistence type="predicted"/>
<comment type="caution">
    <text evidence="2">The sequence shown here is derived from an EMBL/GenBank/DDBJ whole genome shotgun (WGS) entry which is preliminary data.</text>
</comment>
<dbReference type="EMBL" id="BLTE01000010">
    <property type="protein sequence ID" value="GFK94433.1"/>
    <property type="molecule type" value="Genomic_DNA"/>
</dbReference>
<reference evidence="2 3" key="2">
    <citation type="submission" date="2020-05" db="EMBL/GenBank/DDBJ databases">
        <title>Draft genome sequence of Desulfovibrio sp. strainFSS-1.</title>
        <authorList>
            <person name="Shimoshige H."/>
            <person name="Kobayashi H."/>
            <person name="Maekawa T."/>
        </authorList>
    </citation>
    <scope>NUCLEOTIDE SEQUENCE [LARGE SCALE GENOMIC DNA]</scope>
    <source>
        <strain evidence="2 3">SIID29052-01</strain>
    </source>
</reference>
<sequence>MLSTMIDRLAAGFRALKGQKEMQTRTVSPNASVVGLASQYLASLTGGVTPRRLETILRAADHGDIVGQHELFATIEQRDEHIHAELSKRRRALLSVPWSIRPGRANDKRAEEVAASVREQLEALPDFEDAILDLADAIGHGFACLEIEWGQDGATRLPVGLHFRPQNMFQLAPDFQTLRLRDMTPDGQELWPAGWIVHRHASMSGWSPRQGLFRVLVWTWLLKQYARGDFAEFLEIHGLPLRLGKYPATASADEKKALLTALQAIGHDAAGAIPDGMLIEFHDAARGSEKPFEAMHNICEKGQSKAILGSTLTTDTQGVGSQALGEIHNEVRLDILRSDARQIASTLTRQLCAPLAWLNAGVTDGALMPVFEFDTNRPEDLEKLAKALPMLSDVMDIPAAWAHRRAGIPMPEDGEPVLKRKGQATAAPGEPAAPPQPRKAEATAALSAEEGEADVDAGLFPDQDAVDAATIPDAVLTALARDLLAPILEEAQAGTAPEALLGKLAELYPKMDTSGLEELCARVLFVGELWGRLSAQAETGDA</sequence>
<dbReference type="RefSeq" id="WP_173084512.1">
    <property type="nucleotide sequence ID" value="NZ_BLTE01000010.1"/>
</dbReference>
<name>A0A6V8LPD3_9BACT</name>
<dbReference type="InterPro" id="IPR009279">
    <property type="entry name" value="Portal_Mu"/>
</dbReference>
<dbReference type="Pfam" id="PF06074">
    <property type="entry name" value="Portal_Mu"/>
    <property type="match status" value="1"/>
</dbReference>
<evidence type="ECO:0000313" key="3">
    <source>
        <dbReference type="Proteomes" id="UP000494245"/>
    </source>
</evidence>
<keyword evidence="3" id="KW-1185">Reference proteome</keyword>
<reference evidence="2 3" key="1">
    <citation type="submission" date="2020-04" db="EMBL/GenBank/DDBJ databases">
        <authorList>
            <consortium name="Desulfovibrio sp. FSS-1 genome sequencing consortium"/>
            <person name="Shimoshige H."/>
            <person name="Kobayashi H."/>
            <person name="Maekawa T."/>
        </authorList>
    </citation>
    <scope>NUCLEOTIDE SEQUENCE [LARGE SCALE GENOMIC DNA]</scope>
    <source>
        <strain evidence="2 3">SIID29052-01</strain>
    </source>
</reference>
<organism evidence="2 3">
    <name type="scientific">Fundidesulfovibrio magnetotacticus</name>
    <dbReference type="NCBI Taxonomy" id="2730080"/>
    <lineage>
        <taxon>Bacteria</taxon>
        <taxon>Pseudomonadati</taxon>
        <taxon>Thermodesulfobacteriota</taxon>
        <taxon>Desulfovibrionia</taxon>
        <taxon>Desulfovibrionales</taxon>
        <taxon>Desulfovibrionaceae</taxon>
        <taxon>Fundidesulfovibrio</taxon>
    </lineage>
</organism>
<accession>A0A6V8LPD3</accession>
<gene>
    <name evidence="2" type="ORF">NNJEOMEG_02278</name>
</gene>
<dbReference type="Proteomes" id="UP000494245">
    <property type="component" value="Unassembled WGS sequence"/>
</dbReference>
<evidence type="ECO:0000313" key="2">
    <source>
        <dbReference type="EMBL" id="GFK94433.1"/>
    </source>
</evidence>
<evidence type="ECO:0008006" key="4">
    <source>
        <dbReference type="Google" id="ProtNLM"/>
    </source>
</evidence>
<protein>
    <recommendedName>
        <fullName evidence="4">Mu-like prophage protein gp29</fullName>
    </recommendedName>
</protein>
<dbReference type="AlphaFoldDB" id="A0A6V8LPD3"/>
<feature type="region of interest" description="Disordered" evidence="1">
    <location>
        <begin position="408"/>
        <end position="451"/>
    </location>
</feature>
<evidence type="ECO:0000256" key="1">
    <source>
        <dbReference type="SAM" id="MobiDB-lite"/>
    </source>
</evidence>